<dbReference type="AlphaFoldDB" id="A0A9W7SWF0"/>
<keyword evidence="3" id="KW-1185">Reference proteome</keyword>
<dbReference type="Proteomes" id="UP001138500">
    <property type="component" value="Unassembled WGS sequence"/>
</dbReference>
<accession>A0A9W7SWF0</accession>
<dbReference type="OrthoDB" id="1022638at2759"/>
<proteinExistence type="predicted"/>
<dbReference type="InterPro" id="IPR011333">
    <property type="entry name" value="SKP1/BTB/POZ_sf"/>
</dbReference>
<dbReference type="InterPro" id="IPR000210">
    <property type="entry name" value="BTB/POZ_dom"/>
</dbReference>
<dbReference type="SUPFAM" id="SSF54695">
    <property type="entry name" value="POZ domain"/>
    <property type="match status" value="1"/>
</dbReference>
<evidence type="ECO:0000259" key="1">
    <source>
        <dbReference type="PROSITE" id="PS50097"/>
    </source>
</evidence>
<protein>
    <submittedName>
        <fullName evidence="2">BTB/POZ domain</fullName>
    </submittedName>
</protein>
<dbReference type="Gene3D" id="3.30.710.10">
    <property type="entry name" value="Potassium Channel Kv1.1, Chain A"/>
    <property type="match status" value="1"/>
</dbReference>
<reference evidence="2 3" key="2">
    <citation type="journal article" date="2021" name="Curr. Genet.">
        <title>Genetic response to nitrogen starvation in the aggressive Eucalyptus foliar pathogen Teratosphaeria destructans.</title>
        <authorList>
            <person name="Havenga M."/>
            <person name="Wingfield B.D."/>
            <person name="Wingfield M.J."/>
            <person name="Dreyer L.L."/>
            <person name="Roets F."/>
            <person name="Aylward J."/>
        </authorList>
    </citation>
    <scope>NUCLEOTIDE SEQUENCE [LARGE SCALE GENOMIC DNA]</scope>
    <source>
        <strain evidence="2">CMW44962</strain>
    </source>
</reference>
<dbReference type="EMBL" id="RIBY02000902">
    <property type="protein sequence ID" value="KAH9835509.1"/>
    <property type="molecule type" value="Genomic_DNA"/>
</dbReference>
<sequence length="220" mass="24622">MAAPPLDRRVDKLSLRDFTDNIIKIKVGPDGKDFAVHEKLLRSGSEFFDIALKQRWKEGQEGTVHLPMDRADLFARFAEWLYSGRVVCKDGLNFGLDVLGELYVLGETLLAPAFQNQIIDAIVSTQRMHNKFAGIGEIGTIYNGTPVGSPARKLMVEYYARYAAGTWFLPQNAKDAAHPEFLFDLVVALADKRPAAPYRMDDPLARGLPTPYYKSTSRQA</sequence>
<gene>
    <name evidence="2" type="ORF">Tdes44962_MAKER08501</name>
</gene>
<dbReference type="PANTHER" id="PTHR47843">
    <property type="entry name" value="BTB DOMAIN-CONTAINING PROTEIN-RELATED"/>
    <property type="match status" value="1"/>
</dbReference>
<dbReference type="CDD" id="cd18186">
    <property type="entry name" value="BTB_POZ_ZBTB_KLHL-like"/>
    <property type="match status" value="1"/>
</dbReference>
<dbReference type="PROSITE" id="PS50097">
    <property type="entry name" value="BTB"/>
    <property type="match status" value="1"/>
</dbReference>
<reference evidence="2 3" key="1">
    <citation type="journal article" date="2018" name="IMA Fungus">
        <title>IMA Genome-F 10: Nine draft genome sequences of Claviceps purpurea s.lat., including C. arundinis, C. humidiphila, and C. cf. spartinae, pseudomolecules for the pitch canker pathogen Fusarium circinatum, draft genome of Davidsoniella eucalypti, Grosmannia galeiformis, Quambalaria eucalypti, and Teratosphaeria destructans.</title>
        <authorList>
            <person name="Wingfield B.D."/>
            <person name="Liu M."/>
            <person name="Nguyen H.D."/>
            <person name="Lane F.A."/>
            <person name="Morgan S.W."/>
            <person name="De Vos L."/>
            <person name="Wilken P.M."/>
            <person name="Duong T.A."/>
            <person name="Aylward J."/>
            <person name="Coetzee M.P."/>
            <person name="Dadej K."/>
            <person name="De Beer Z.W."/>
            <person name="Findlay W."/>
            <person name="Havenga M."/>
            <person name="Kolarik M."/>
            <person name="Menzies J.G."/>
            <person name="Naidoo K."/>
            <person name="Pochopski O."/>
            <person name="Shoukouhi P."/>
            <person name="Santana Q.C."/>
            <person name="Seifert K.A."/>
            <person name="Soal N."/>
            <person name="Steenkamp E.T."/>
            <person name="Tatham C.T."/>
            <person name="van der Nest M.A."/>
            <person name="Wingfield M.J."/>
        </authorList>
    </citation>
    <scope>NUCLEOTIDE SEQUENCE [LARGE SCALE GENOMIC DNA]</scope>
    <source>
        <strain evidence="2">CMW44962</strain>
    </source>
</reference>
<name>A0A9W7SWF0_9PEZI</name>
<comment type="caution">
    <text evidence="2">The sequence shown here is derived from an EMBL/GenBank/DDBJ whole genome shotgun (WGS) entry which is preliminary data.</text>
</comment>
<feature type="domain" description="BTB" evidence="1">
    <location>
        <begin position="19"/>
        <end position="90"/>
    </location>
</feature>
<dbReference type="PANTHER" id="PTHR47843:SF2">
    <property type="entry name" value="BTB DOMAIN-CONTAINING PROTEIN"/>
    <property type="match status" value="1"/>
</dbReference>
<organism evidence="2 3">
    <name type="scientific">Teratosphaeria destructans</name>
    <dbReference type="NCBI Taxonomy" id="418781"/>
    <lineage>
        <taxon>Eukaryota</taxon>
        <taxon>Fungi</taxon>
        <taxon>Dikarya</taxon>
        <taxon>Ascomycota</taxon>
        <taxon>Pezizomycotina</taxon>
        <taxon>Dothideomycetes</taxon>
        <taxon>Dothideomycetidae</taxon>
        <taxon>Mycosphaerellales</taxon>
        <taxon>Teratosphaeriaceae</taxon>
        <taxon>Teratosphaeria</taxon>
    </lineage>
</organism>
<evidence type="ECO:0000313" key="2">
    <source>
        <dbReference type="EMBL" id="KAH9835509.1"/>
    </source>
</evidence>
<evidence type="ECO:0000313" key="3">
    <source>
        <dbReference type="Proteomes" id="UP001138500"/>
    </source>
</evidence>